<evidence type="ECO:0000313" key="8">
    <source>
        <dbReference type="EMBL" id="KAF3336455.1"/>
    </source>
</evidence>
<dbReference type="Proteomes" id="UP000623129">
    <property type="component" value="Unassembled WGS sequence"/>
</dbReference>
<reference evidence="8" key="1">
    <citation type="submission" date="2020-01" db="EMBL/GenBank/DDBJ databases">
        <title>Genome sequence of Kobresia littledalei, the first chromosome-level genome in the family Cyperaceae.</title>
        <authorList>
            <person name="Qu G."/>
        </authorList>
    </citation>
    <scope>NUCLEOTIDE SEQUENCE</scope>
    <source>
        <strain evidence="8">C.B.Clarke</strain>
        <tissue evidence="8">Leaf</tissue>
    </source>
</reference>
<dbReference type="GO" id="GO:0005524">
    <property type="term" value="F:ATP binding"/>
    <property type="evidence" value="ECO:0007669"/>
    <property type="project" value="UniProtKB-KW"/>
</dbReference>
<dbReference type="Gene3D" id="3.40.50.300">
    <property type="entry name" value="P-loop containing nucleotide triphosphate hydrolases"/>
    <property type="match status" value="2"/>
</dbReference>
<dbReference type="GO" id="GO:0004386">
    <property type="term" value="F:helicase activity"/>
    <property type="evidence" value="ECO:0007669"/>
    <property type="project" value="UniProtKB-KW"/>
</dbReference>
<dbReference type="OrthoDB" id="6513042at2759"/>
<dbReference type="Pfam" id="PF13086">
    <property type="entry name" value="AAA_11"/>
    <property type="match status" value="1"/>
</dbReference>
<dbReference type="InterPro" id="IPR045529">
    <property type="entry name" value="DUF6469"/>
</dbReference>
<dbReference type="Pfam" id="PF13087">
    <property type="entry name" value="AAA_12"/>
    <property type="match status" value="1"/>
</dbReference>
<feature type="domain" description="DNA2/NAM7 helicase-like C-terminal" evidence="6">
    <location>
        <begin position="603"/>
        <end position="798"/>
    </location>
</feature>
<evidence type="ECO:0000256" key="1">
    <source>
        <dbReference type="ARBA" id="ARBA00022741"/>
    </source>
</evidence>
<dbReference type="Pfam" id="PF20073">
    <property type="entry name" value="DUF6469"/>
    <property type="match status" value="1"/>
</dbReference>
<evidence type="ECO:0000256" key="3">
    <source>
        <dbReference type="ARBA" id="ARBA00022806"/>
    </source>
</evidence>
<dbReference type="EMBL" id="SWLB01000007">
    <property type="protein sequence ID" value="KAF3336455.1"/>
    <property type="molecule type" value="Genomic_DNA"/>
</dbReference>
<feature type="domain" description="DNA2/NAM7 helicase helicase" evidence="5">
    <location>
        <begin position="246"/>
        <end position="595"/>
    </location>
</feature>
<dbReference type="GO" id="GO:0016787">
    <property type="term" value="F:hydrolase activity"/>
    <property type="evidence" value="ECO:0007669"/>
    <property type="project" value="UniProtKB-KW"/>
</dbReference>
<feature type="domain" description="DUF6469" evidence="7">
    <location>
        <begin position="109"/>
        <end position="200"/>
    </location>
</feature>
<keyword evidence="4" id="KW-0067">ATP-binding</keyword>
<protein>
    <submittedName>
        <fullName evidence="8">Helicase MAGATAMA 3</fullName>
    </submittedName>
</protein>
<dbReference type="InterPro" id="IPR041677">
    <property type="entry name" value="DNA2/NAM7_AAA_11"/>
</dbReference>
<dbReference type="InterPro" id="IPR045055">
    <property type="entry name" value="DNA2/NAM7-like"/>
</dbReference>
<evidence type="ECO:0000256" key="2">
    <source>
        <dbReference type="ARBA" id="ARBA00022801"/>
    </source>
</evidence>
<evidence type="ECO:0000259" key="7">
    <source>
        <dbReference type="Pfam" id="PF20073"/>
    </source>
</evidence>
<dbReference type="InterPro" id="IPR047187">
    <property type="entry name" value="SF1_C_Upf1"/>
</dbReference>
<evidence type="ECO:0000259" key="6">
    <source>
        <dbReference type="Pfam" id="PF13087"/>
    </source>
</evidence>
<dbReference type="InterPro" id="IPR041679">
    <property type="entry name" value="DNA2/NAM7-like_C"/>
</dbReference>
<evidence type="ECO:0000313" key="9">
    <source>
        <dbReference type="Proteomes" id="UP000623129"/>
    </source>
</evidence>
<comment type="caution">
    <text evidence="8">The sequence shown here is derived from an EMBL/GenBank/DDBJ whole genome shotgun (WGS) entry which is preliminary data.</text>
</comment>
<evidence type="ECO:0000256" key="4">
    <source>
        <dbReference type="ARBA" id="ARBA00022840"/>
    </source>
</evidence>
<dbReference type="PANTHER" id="PTHR10887:SF515">
    <property type="entry name" value="P-LOOP CONTAINING NUCLEOSIDE TRIPHOSPHATE HYDROLASES SUPERFAMILY PROTEIN"/>
    <property type="match status" value="1"/>
</dbReference>
<accession>A0A833QW48</accession>
<keyword evidence="1" id="KW-0547">Nucleotide-binding</keyword>
<keyword evidence="3 8" id="KW-0347">Helicase</keyword>
<sequence length="968" mass="108556">MKGKKKSKGATQGEKRIDLGKLVISWPLEDILNENLFIDKVGKISSTFSCAESYLKSFEVPLMEEVRADMSAGLNSLSSQPSITMHSIKHLKKSVEYTYKIGMPVRSAKDYIPIFGDVIIISDIRAKRISDLTNNGRSFNIALVTAVMHGGTPWQCCYIYASKQVEFAGYNRGTRNTKPFYGLYLSNMTTYSRIWSCLDYKSRQTDQNLIKKVIYGSLVARTNDAPSSDVGEITRIDTMSYLASSNLNQSQTTAVLNCVSEMQHQNRNPVSLIWGPPGTGKTKTTTSLLWLMLESGHRTLTCAPTNTAVKEVASRLLKLVKQNSSDGNLALGDILIFGNKNRLCLDHDMEEIFLDYRVEELLKCFSPRSGWKHHLSSMAEFLQSCHSLYATSLGTARQRRKMSFTKFLRTRFDILHKEFATCFRIFLRHVSRSCLSEADSSSINRLLALLNEFKNIIQRKEVDGRIRDIFLPDQIDFGSSTTKNGTNYKREAFRCKSDSIAIINSLKRSLKLPITSEMVRVKYFCLKNSCLIFCTPSSSFKMYKVKKAKPFKLLVIDEAAQLKECESLIPLQLRGLKHAVLVGDECQLPALVKSKVSADALFGRSLFERLSSLGHEKNLLNVQYRMHPCISMFPNISFYENKLLNGPNVIQKEHEREYLPGKLFGPYSFIDIGAGIEDFDDASYSRKNMVEVAVVVQILESLKKECLTQKKEVSVGVICPYSAQVVAIQDKVLRIFDKGPVAVRISSVDGFQGSEEDIIILSTVRSNHSGSVGFIADSQRTNVALTRARYCLWMVGDAVTLSKSGSIWGELVKDAKARHCFFRAKKDKVLSKAIFSCLGKIGKLNSVAKNDSVHHPMKKKSKSKHSQATDLCGRFGQLNFEVNVDGSGSKLRDDENTTKGLRKKNKRKFFYRKVDQKLHISKEVDNSAIDTPSTSLVENIDSDFIVEFESLKVDAGSDSSASSAPKES</sequence>
<dbReference type="SUPFAM" id="SSF52540">
    <property type="entry name" value="P-loop containing nucleoside triphosphate hydrolases"/>
    <property type="match status" value="1"/>
</dbReference>
<dbReference type="PANTHER" id="PTHR10887">
    <property type="entry name" value="DNA2/NAM7 HELICASE FAMILY"/>
    <property type="match status" value="1"/>
</dbReference>
<dbReference type="FunFam" id="3.40.50.300:FF:000326">
    <property type="entry name" value="P-loop containing nucleoside triphosphate hydrolase"/>
    <property type="match status" value="1"/>
</dbReference>
<dbReference type="CDD" id="cd18808">
    <property type="entry name" value="SF1_C_Upf1"/>
    <property type="match status" value="1"/>
</dbReference>
<dbReference type="GO" id="GO:0005694">
    <property type="term" value="C:chromosome"/>
    <property type="evidence" value="ECO:0007669"/>
    <property type="project" value="UniProtKB-ARBA"/>
</dbReference>
<dbReference type="InterPro" id="IPR027417">
    <property type="entry name" value="P-loop_NTPase"/>
</dbReference>
<proteinExistence type="predicted"/>
<dbReference type="AlphaFoldDB" id="A0A833QW48"/>
<organism evidence="8 9">
    <name type="scientific">Carex littledalei</name>
    <dbReference type="NCBI Taxonomy" id="544730"/>
    <lineage>
        <taxon>Eukaryota</taxon>
        <taxon>Viridiplantae</taxon>
        <taxon>Streptophyta</taxon>
        <taxon>Embryophyta</taxon>
        <taxon>Tracheophyta</taxon>
        <taxon>Spermatophyta</taxon>
        <taxon>Magnoliopsida</taxon>
        <taxon>Liliopsida</taxon>
        <taxon>Poales</taxon>
        <taxon>Cyperaceae</taxon>
        <taxon>Cyperoideae</taxon>
        <taxon>Cariceae</taxon>
        <taxon>Carex</taxon>
        <taxon>Carex subgen. Euthyceras</taxon>
    </lineage>
</organism>
<name>A0A833QW48_9POAL</name>
<evidence type="ECO:0000259" key="5">
    <source>
        <dbReference type="Pfam" id="PF13086"/>
    </source>
</evidence>
<gene>
    <name evidence="8" type="ORF">FCM35_KLT19041</name>
</gene>
<keyword evidence="2" id="KW-0378">Hydrolase</keyword>
<keyword evidence="9" id="KW-1185">Reference proteome</keyword>